<name>A0A6N2TIG3_9FIRM</name>
<comment type="pathway">
    <text evidence="5">Cofactor biosynthesis; adenosylcobalamin biosynthesis; adenosylcobalamin from cob(II)yrinate a,c-diamide: step 6/7.</text>
</comment>
<evidence type="ECO:0000256" key="4">
    <source>
        <dbReference type="ARBA" id="ARBA00003889"/>
    </source>
</evidence>
<comment type="function">
    <text evidence="4">Catalyzes ATP-dependent phosphorylation of adenosylcobinamide and addition of GMP to adenosylcobinamide phosphate.</text>
</comment>
<keyword evidence="14" id="KW-0067">ATP-binding</keyword>
<dbReference type="InterPro" id="IPR027417">
    <property type="entry name" value="P-loop_NTPase"/>
</dbReference>
<organism evidence="20">
    <name type="scientific">Anaerostipes caccae</name>
    <dbReference type="NCBI Taxonomy" id="105841"/>
    <lineage>
        <taxon>Bacteria</taxon>
        <taxon>Bacillati</taxon>
        <taxon>Bacillota</taxon>
        <taxon>Clostridia</taxon>
        <taxon>Lachnospirales</taxon>
        <taxon>Lachnospiraceae</taxon>
        <taxon>Anaerostipes</taxon>
    </lineage>
</organism>
<dbReference type="GO" id="GO:0008820">
    <property type="term" value="F:cobinamide phosphate guanylyltransferase activity"/>
    <property type="evidence" value="ECO:0007669"/>
    <property type="project" value="UniProtKB-EC"/>
</dbReference>
<feature type="binding site" evidence="19">
    <location>
        <begin position="7"/>
        <end position="14"/>
    </location>
    <ligand>
        <name>GTP</name>
        <dbReference type="ChEBI" id="CHEBI:37565"/>
    </ligand>
</feature>
<evidence type="ECO:0000256" key="11">
    <source>
        <dbReference type="ARBA" id="ARBA00022679"/>
    </source>
</evidence>
<evidence type="ECO:0000256" key="10">
    <source>
        <dbReference type="ARBA" id="ARBA00022573"/>
    </source>
</evidence>
<dbReference type="PIRSF" id="PIRSF006135">
    <property type="entry name" value="CobU"/>
    <property type="match status" value="1"/>
</dbReference>
<dbReference type="GO" id="GO:0009236">
    <property type="term" value="P:cobalamin biosynthetic process"/>
    <property type="evidence" value="ECO:0007669"/>
    <property type="project" value="UniProtKB-UniPathway"/>
</dbReference>
<feature type="binding site" evidence="19">
    <location>
        <begin position="49"/>
        <end position="52"/>
    </location>
    <ligand>
        <name>GTP</name>
        <dbReference type="ChEBI" id="CHEBI:37565"/>
    </ligand>
</feature>
<dbReference type="EMBL" id="CACRSQ010000003">
    <property type="protein sequence ID" value="VYT03791.1"/>
    <property type="molecule type" value="Genomic_DNA"/>
</dbReference>
<dbReference type="RefSeq" id="WP_006567052.1">
    <property type="nucleotide sequence ID" value="NZ_BAABZP010000002.1"/>
</dbReference>
<dbReference type="Pfam" id="PF02283">
    <property type="entry name" value="CobU"/>
    <property type="match status" value="1"/>
</dbReference>
<keyword evidence="13" id="KW-0418">Kinase</keyword>
<dbReference type="GO" id="GO:0005525">
    <property type="term" value="F:GTP binding"/>
    <property type="evidence" value="ECO:0007669"/>
    <property type="project" value="UniProtKB-KW"/>
</dbReference>
<dbReference type="UniPathway" id="UPA00148">
    <property type="reaction ID" value="UER00236"/>
</dbReference>
<comment type="catalytic activity">
    <reaction evidence="2">
        <text>adenosylcob(III)inamide phosphate + GTP + H(+) = adenosylcob(III)inamide-GDP + diphosphate</text>
        <dbReference type="Rhea" id="RHEA:22712"/>
        <dbReference type="ChEBI" id="CHEBI:15378"/>
        <dbReference type="ChEBI" id="CHEBI:33019"/>
        <dbReference type="ChEBI" id="CHEBI:37565"/>
        <dbReference type="ChEBI" id="CHEBI:58502"/>
        <dbReference type="ChEBI" id="CHEBI:60487"/>
        <dbReference type="EC" id="2.7.7.62"/>
    </reaction>
</comment>
<dbReference type="GO" id="GO:0005524">
    <property type="term" value="F:ATP binding"/>
    <property type="evidence" value="ECO:0007669"/>
    <property type="project" value="UniProtKB-KW"/>
</dbReference>
<evidence type="ECO:0000256" key="6">
    <source>
        <dbReference type="ARBA" id="ARBA00005159"/>
    </source>
</evidence>
<keyword evidence="15 19" id="KW-0342">GTP-binding</keyword>
<dbReference type="EC" id="2.7.1.156" evidence="8"/>
<evidence type="ECO:0000256" key="14">
    <source>
        <dbReference type="ARBA" id="ARBA00022840"/>
    </source>
</evidence>
<comment type="similarity">
    <text evidence="7">Belongs to the CobU/CobP family.</text>
</comment>
<sequence>MFTLVTGGSGSGKSEYAESLADSWNDPKIYIATMMPFDEETRKKIQRHREMRRDKGFVTLECFTGLSDLCLPEECHVLLDCMSNLTANEMFTEEGAGADTRASILSGIEHLLASAEDVCIVTNEIFSDGIEYGAETILYQKYLGDLNCRMAEMADRVVEVVCGIPLRQKG</sequence>
<evidence type="ECO:0000313" key="20">
    <source>
        <dbReference type="EMBL" id="VYT03791.1"/>
    </source>
</evidence>
<dbReference type="PANTHER" id="PTHR34848:SF1">
    <property type="entry name" value="BIFUNCTIONAL ADENOSYLCOBALAMIN BIOSYNTHESIS PROTEIN COBU"/>
    <property type="match status" value="1"/>
</dbReference>
<comment type="pathway">
    <text evidence="6">Cofactor biosynthesis; adenosylcobalamin biosynthesis; adenosylcobalamin from cob(II)yrinate a,c-diamide: step 5/7.</text>
</comment>
<evidence type="ECO:0000256" key="16">
    <source>
        <dbReference type="ARBA" id="ARBA00029570"/>
    </source>
</evidence>
<reference evidence="20" key="1">
    <citation type="submission" date="2019-11" db="EMBL/GenBank/DDBJ databases">
        <authorList>
            <person name="Feng L."/>
        </authorList>
    </citation>
    <scope>NUCLEOTIDE SEQUENCE</scope>
    <source>
        <strain evidence="20">AcaccaeLFYP115</strain>
    </source>
</reference>
<evidence type="ECO:0000256" key="7">
    <source>
        <dbReference type="ARBA" id="ARBA00007490"/>
    </source>
</evidence>
<evidence type="ECO:0000256" key="17">
    <source>
        <dbReference type="ARBA" id="ARBA00030571"/>
    </source>
</evidence>
<feature type="binding site" evidence="19">
    <location>
        <position position="80"/>
    </location>
    <ligand>
        <name>GTP</name>
        <dbReference type="ChEBI" id="CHEBI:37565"/>
    </ligand>
</feature>
<dbReference type="Gene3D" id="3.40.50.300">
    <property type="entry name" value="P-loop containing nucleotide triphosphate hydrolases"/>
    <property type="match status" value="1"/>
</dbReference>
<dbReference type="EC" id="2.7.7.62" evidence="9"/>
<evidence type="ECO:0000256" key="18">
    <source>
        <dbReference type="PIRSR" id="PIRSR006135-1"/>
    </source>
</evidence>
<evidence type="ECO:0000256" key="13">
    <source>
        <dbReference type="ARBA" id="ARBA00022777"/>
    </source>
</evidence>
<comment type="catalytic activity">
    <reaction evidence="1">
        <text>adenosylcob(III)inamide + ATP = adenosylcob(III)inamide phosphate + ADP + H(+)</text>
        <dbReference type="Rhea" id="RHEA:15769"/>
        <dbReference type="ChEBI" id="CHEBI:2480"/>
        <dbReference type="ChEBI" id="CHEBI:15378"/>
        <dbReference type="ChEBI" id="CHEBI:30616"/>
        <dbReference type="ChEBI" id="CHEBI:58502"/>
        <dbReference type="ChEBI" id="CHEBI:456216"/>
        <dbReference type="EC" id="2.7.1.156"/>
    </reaction>
</comment>
<gene>
    <name evidence="20" type="primary">cobU</name>
    <name evidence="20" type="ORF">ACLFYP115_01398</name>
</gene>
<keyword evidence="12 19" id="KW-0547">Nucleotide-binding</keyword>
<evidence type="ECO:0000256" key="5">
    <source>
        <dbReference type="ARBA" id="ARBA00004692"/>
    </source>
</evidence>
<dbReference type="InterPro" id="IPR003203">
    <property type="entry name" value="CobU/CobP"/>
</dbReference>
<evidence type="ECO:0000256" key="19">
    <source>
        <dbReference type="PIRSR" id="PIRSR006135-2"/>
    </source>
</evidence>
<evidence type="ECO:0000256" key="2">
    <source>
        <dbReference type="ARBA" id="ARBA00000711"/>
    </source>
</evidence>
<comment type="catalytic activity">
    <reaction evidence="3">
        <text>adenosylcob(III)inamide + GTP = adenosylcob(III)inamide phosphate + GDP + H(+)</text>
        <dbReference type="Rhea" id="RHEA:15765"/>
        <dbReference type="ChEBI" id="CHEBI:2480"/>
        <dbReference type="ChEBI" id="CHEBI:15378"/>
        <dbReference type="ChEBI" id="CHEBI:37565"/>
        <dbReference type="ChEBI" id="CHEBI:58189"/>
        <dbReference type="ChEBI" id="CHEBI:58502"/>
        <dbReference type="EC" id="2.7.1.156"/>
    </reaction>
</comment>
<evidence type="ECO:0000256" key="1">
    <source>
        <dbReference type="ARBA" id="ARBA00000312"/>
    </source>
</evidence>
<evidence type="ECO:0000256" key="3">
    <source>
        <dbReference type="ARBA" id="ARBA00001522"/>
    </source>
</evidence>
<evidence type="ECO:0000256" key="15">
    <source>
        <dbReference type="ARBA" id="ARBA00023134"/>
    </source>
</evidence>
<proteinExistence type="inferred from homology"/>
<evidence type="ECO:0000256" key="9">
    <source>
        <dbReference type="ARBA" id="ARBA00012523"/>
    </source>
</evidence>
<protein>
    <recommendedName>
        <fullName evidence="16">Adenosylcobinamide kinase</fullName>
        <ecNumber evidence="8">2.7.1.156</ecNumber>
        <ecNumber evidence="9">2.7.7.62</ecNumber>
    </recommendedName>
    <alternativeName>
        <fullName evidence="17">Adenosylcobinamide-phosphate guanylyltransferase</fullName>
    </alternativeName>
</protein>
<feature type="active site" description="GMP-histidine intermediate" evidence="18">
    <location>
        <position position="48"/>
    </location>
</feature>
<evidence type="ECO:0000256" key="12">
    <source>
        <dbReference type="ARBA" id="ARBA00022741"/>
    </source>
</evidence>
<dbReference type="GO" id="GO:0043752">
    <property type="term" value="F:adenosylcobinamide kinase activity"/>
    <property type="evidence" value="ECO:0007669"/>
    <property type="project" value="UniProtKB-EC"/>
</dbReference>
<accession>A0A6N2TIG3</accession>
<dbReference type="CDD" id="cd00544">
    <property type="entry name" value="CobU"/>
    <property type="match status" value="1"/>
</dbReference>
<dbReference type="SUPFAM" id="SSF52540">
    <property type="entry name" value="P-loop containing nucleoside triphosphate hydrolases"/>
    <property type="match status" value="1"/>
</dbReference>
<feature type="binding site" evidence="19">
    <location>
        <position position="61"/>
    </location>
    <ligand>
        <name>GTP</name>
        <dbReference type="ChEBI" id="CHEBI:37565"/>
    </ligand>
</feature>
<dbReference type="AlphaFoldDB" id="A0A6N2TIG3"/>
<keyword evidence="11 20" id="KW-0808">Transferase</keyword>
<evidence type="ECO:0000256" key="8">
    <source>
        <dbReference type="ARBA" id="ARBA00012016"/>
    </source>
</evidence>
<dbReference type="PANTHER" id="PTHR34848">
    <property type="match status" value="1"/>
</dbReference>
<keyword evidence="10" id="KW-0169">Cobalamin biosynthesis</keyword>